<evidence type="ECO:0000256" key="1">
    <source>
        <dbReference type="ARBA" id="ARBA00022741"/>
    </source>
</evidence>
<dbReference type="GO" id="GO:0005524">
    <property type="term" value="F:ATP binding"/>
    <property type="evidence" value="ECO:0007669"/>
    <property type="project" value="UniProtKB-KW"/>
</dbReference>
<dbReference type="EMBL" id="AVOT02000610">
    <property type="protein sequence ID" value="MBW0463693.1"/>
    <property type="molecule type" value="Genomic_DNA"/>
</dbReference>
<keyword evidence="2" id="KW-0067">ATP-binding</keyword>
<evidence type="ECO:0000313" key="4">
    <source>
        <dbReference type="EMBL" id="MBW0463693.1"/>
    </source>
</evidence>
<dbReference type="InterPro" id="IPR003959">
    <property type="entry name" value="ATPase_AAA_core"/>
</dbReference>
<feature type="domain" description="ATPase AAA-type core" evidence="3">
    <location>
        <begin position="23"/>
        <end position="178"/>
    </location>
</feature>
<evidence type="ECO:0000259" key="3">
    <source>
        <dbReference type="Pfam" id="PF07724"/>
    </source>
</evidence>
<comment type="caution">
    <text evidence="4">The sequence shown here is derived from an EMBL/GenBank/DDBJ whole genome shotgun (WGS) entry which is preliminary data.</text>
</comment>
<dbReference type="GO" id="GO:0051087">
    <property type="term" value="F:protein-folding chaperone binding"/>
    <property type="evidence" value="ECO:0007669"/>
    <property type="project" value="TreeGrafter"/>
</dbReference>
<keyword evidence="5" id="KW-1185">Reference proteome</keyword>
<dbReference type="SUPFAM" id="SSF52540">
    <property type="entry name" value="P-loop containing nucleoside triphosphate hydrolases"/>
    <property type="match status" value="1"/>
</dbReference>
<dbReference type="GO" id="GO:0016887">
    <property type="term" value="F:ATP hydrolysis activity"/>
    <property type="evidence" value="ECO:0007669"/>
    <property type="project" value="InterPro"/>
</dbReference>
<accession>A0A9Q3BEM2</accession>
<dbReference type="AlphaFoldDB" id="A0A9Q3BEM2"/>
<dbReference type="InterPro" id="IPR027417">
    <property type="entry name" value="P-loop_NTPase"/>
</dbReference>
<dbReference type="GO" id="GO:0005829">
    <property type="term" value="C:cytosol"/>
    <property type="evidence" value="ECO:0007669"/>
    <property type="project" value="TreeGrafter"/>
</dbReference>
<dbReference type="GO" id="GO:0042026">
    <property type="term" value="P:protein refolding"/>
    <property type="evidence" value="ECO:0007669"/>
    <property type="project" value="TreeGrafter"/>
</dbReference>
<reference evidence="4" key="1">
    <citation type="submission" date="2021-03" db="EMBL/GenBank/DDBJ databases">
        <title>Draft genome sequence of rust myrtle Austropuccinia psidii MF-1, a brazilian biotype.</title>
        <authorList>
            <person name="Quecine M.C."/>
            <person name="Pachon D.M.R."/>
            <person name="Bonatelli M.L."/>
            <person name="Correr F.H."/>
            <person name="Franceschini L.M."/>
            <person name="Leite T.F."/>
            <person name="Margarido G.R.A."/>
            <person name="Almeida C.A."/>
            <person name="Ferrarezi J.A."/>
            <person name="Labate C.A."/>
        </authorList>
    </citation>
    <scope>NUCLEOTIDE SEQUENCE</scope>
    <source>
        <strain evidence="4">MF-1</strain>
    </source>
</reference>
<keyword evidence="1" id="KW-0547">Nucleotide-binding</keyword>
<dbReference type="Pfam" id="PF07724">
    <property type="entry name" value="AAA_2"/>
    <property type="match status" value="1"/>
</dbReference>
<dbReference type="Gene3D" id="3.40.50.300">
    <property type="entry name" value="P-loop containing nucleotide triphosphate hydrolases"/>
    <property type="match status" value="1"/>
</dbReference>
<evidence type="ECO:0000256" key="2">
    <source>
        <dbReference type="ARBA" id="ARBA00022840"/>
    </source>
</evidence>
<dbReference type="OrthoDB" id="47330at2759"/>
<gene>
    <name evidence="4" type="ORF">O181_003408</name>
</gene>
<dbReference type="PRINTS" id="PR00300">
    <property type="entry name" value="CLPPROTEASEA"/>
</dbReference>
<name>A0A9Q3BEM2_9BASI</name>
<dbReference type="InterPro" id="IPR050130">
    <property type="entry name" value="ClpA_ClpB"/>
</dbReference>
<evidence type="ECO:0000313" key="5">
    <source>
        <dbReference type="Proteomes" id="UP000765509"/>
    </source>
</evidence>
<dbReference type="CDD" id="cd19499">
    <property type="entry name" value="RecA-like_ClpB_Hsp104-like"/>
    <property type="match status" value="1"/>
</dbReference>
<protein>
    <recommendedName>
        <fullName evidence="3">ATPase AAA-type core domain-containing protein</fullName>
    </recommendedName>
</protein>
<dbReference type="GO" id="GO:0051082">
    <property type="term" value="F:unfolded protein binding"/>
    <property type="evidence" value="ECO:0007669"/>
    <property type="project" value="TreeGrafter"/>
</dbReference>
<proteinExistence type="predicted"/>
<dbReference type="PANTHER" id="PTHR11638">
    <property type="entry name" value="ATP-DEPENDENT CLP PROTEASE"/>
    <property type="match status" value="1"/>
</dbReference>
<dbReference type="PANTHER" id="PTHR11638:SF18">
    <property type="entry name" value="HEAT SHOCK PROTEIN 104"/>
    <property type="match status" value="1"/>
</dbReference>
<dbReference type="Proteomes" id="UP000765509">
    <property type="component" value="Unassembled WGS sequence"/>
</dbReference>
<dbReference type="InterPro" id="IPR001270">
    <property type="entry name" value="ClpA/B"/>
</dbReference>
<dbReference type="GO" id="GO:0043335">
    <property type="term" value="P:protein unfolding"/>
    <property type="evidence" value="ECO:0007669"/>
    <property type="project" value="TreeGrafter"/>
</dbReference>
<sequence>MKQVVRQPKAVKAVADAIRLSRSGPSGTGKTLLTKALTKFLFDSKTTICRVDGSEYSKKHTTNHLIGIPPVYIGHKEGGKLTEWVLRKPYSTVLINKIEKVSHEFTQLFIQVLDDGRLTNSQGIVFSFQNCVIVMTSNLGTMYLNEIENDGPIPESTKLAVHSAICLHFAPEFINQIDGIIVSKHDGLGALSFFTSIQYSTTFLNVSDRKNLDFQRAQLLSNQINCRCSCGKSSKTTQCQLK</sequence>
<organism evidence="4 5">
    <name type="scientific">Austropuccinia psidii MF-1</name>
    <dbReference type="NCBI Taxonomy" id="1389203"/>
    <lineage>
        <taxon>Eukaryota</taxon>
        <taxon>Fungi</taxon>
        <taxon>Dikarya</taxon>
        <taxon>Basidiomycota</taxon>
        <taxon>Pucciniomycotina</taxon>
        <taxon>Pucciniomycetes</taxon>
        <taxon>Pucciniales</taxon>
        <taxon>Sphaerophragmiaceae</taxon>
        <taxon>Austropuccinia</taxon>
    </lineage>
</organism>
<dbReference type="GO" id="GO:0070370">
    <property type="term" value="P:cellular heat acclimation"/>
    <property type="evidence" value="ECO:0007669"/>
    <property type="project" value="TreeGrafter"/>
</dbReference>